<dbReference type="GO" id="GO:0005768">
    <property type="term" value="C:endosome"/>
    <property type="evidence" value="ECO:0007669"/>
    <property type="project" value="TreeGrafter"/>
</dbReference>
<feature type="compositionally biased region" description="Basic residues" evidence="1">
    <location>
        <begin position="97"/>
        <end position="107"/>
    </location>
</feature>
<accession>A0A9P4SDU9</accession>
<feature type="compositionally biased region" description="Basic and acidic residues" evidence="1">
    <location>
        <begin position="161"/>
        <end position="184"/>
    </location>
</feature>
<protein>
    <submittedName>
        <fullName evidence="2">DUF1742-domain-containing protein</fullName>
    </submittedName>
</protein>
<feature type="region of interest" description="Disordered" evidence="1">
    <location>
        <begin position="94"/>
        <end position="198"/>
    </location>
</feature>
<dbReference type="OrthoDB" id="2158714at2759"/>
<proteinExistence type="predicted"/>
<dbReference type="PANTHER" id="PTHR28218">
    <property type="entry name" value="VPS4-ASSOCIATED PROTEIN 1"/>
    <property type="match status" value="1"/>
</dbReference>
<dbReference type="EMBL" id="MU006092">
    <property type="protein sequence ID" value="KAF2840752.1"/>
    <property type="molecule type" value="Genomic_DNA"/>
</dbReference>
<dbReference type="Proteomes" id="UP000799429">
    <property type="component" value="Unassembled WGS sequence"/>
</dbReference>
<evidence type="ECO:0000313" key="3">
    <source>
        <dbReference type="Proteomes" id="UP000799429"/>
    </source>
</evidence>
<organism evidence="2 3">
    <name type="scientific">Patellaria atrata CBS 101060</name>
    <dbReference type="NCBI Taxonomy" id="1346257"/>
    <lineage>
        <taxon>Eukaryota</taxon>
        <taxon>Fungi</taxon>
        <taxon>Dikarya</taxon>
        <taxon>Ascomycota</taxon>
        <taxon>Pezizomycotina</taxon>
        <taxon>Dothideomycetes</taxon>
        <taxon>Dothideomycetes incertae sedis</taxon>
        <taxon>Patellariales</taxon>
        <taxon>Patellariaceae</taxon>
        <taxon>Patellaria</taxon>
    </lineage>
</organism>
<comment type="caution">
    <text evidence="2">The sequence shown here is derived from an EMBL/GenBank/DDBJ whole genome shotgun (WGS) entry which is preliminary data.</text>
</comment>
<dbReference type="AlphaFoldDB" id="A0A9P4SDU9"/>
<sequence>MALSNVWHHRRVADTSAKACWICYKPSTHVLITEDNKARKQLTQSKDWFHICPGHLKDRGFAVPDEEEVKAVEDRKKKEELQKEIEFVKKEYEEKQRLKKEKKKAKNKDKANDKKEDKVDEVKANPNDEDTDEKERDDKIKALSQKEAEVSEPRIYSLKKNFHDIRIQRIRQAEQAKRNRERLKNPSLFPSVPTGDPS</sequence>
<feature type="compositionally biased region" description="Basic and acidic residues" evidence="1">
    <location>
        <begin position="108"/>
        <end position="123"/>
    </location>
</feature>
<dbReference type="PANTHER" id="PTHR28218:SF1">
    <property type="entry name" value="VPS4-ASSOCIATED PROTEIN 1"/>
    <property type="match status" value="1"/>
</dbReference>
<gene>
    <name evidence="2" type="ORF">M501DRAFT_971099</name>
</gene>
<feature type="compositionally biased region" description="Basic and acidic residues" evidence="1">
    <location>
        <begin position="133"/>
        <end position="152"/>
    </location>
</feature>
<dbReference type="GO" id="GO:0007034">
    <property type="term" value="P:vacuolar transport"/>
    <property type="evidence" value="ECO:0007669"/>
    <property type="project" value="TreeGrafter"/>
</dbReference>
<evidence type="ECO:0000256" key="1">
    <source>
        <dbReference type="SAM" id="MobiDB-lite"/>
    </source>
</evidence>
<keyword evidence="3" id="KW-1185">Reference proteome</keyword>
<dbReference type="InterPro" id="IPR013640">
    <property type="entry name" value="Vfa1"/>
</dbReference>
<name>A0A9P4SDU9_9PEZI</name>
<evidence type="ECO:0000313" key="2">
    <source>
        <dbReference type="EMBL" id="KAF2840752.1"/>
    </source>
</evidence>
<reference evidence="2" key="1">
    <citation type="journal article" date="2020" name="Stud. Mycol.">
        <title>101 Dothideomycetes genomes: a test case for predicting lifestyles and emergence of pathogens.</title>
        <authorList>
            <person name="Haridas S."/>
            <person name="Albert R."/>
            <person name="Binder M."/>
            <person name="Bloem J."/>
            <person name="Labutti K."/>
            <person name="Salamov A."/>
            <person name="Andreopoulos B."/>
            <person name="Baker S."/>
            <person name="Barry K."/>
            <person name="Bills G."/>
            <person name="Bluhm B."/>
            <person name="Cannon C."/>
            <person name="Castanera R."/>
            <person name="Culley D."/>
            <person name="Daum C."/>
            <person name="Ezra D."/>
            <person name="Gonzalez J."/>
            <person name="Henrissat B."/>
            <person name="Kuo A."/>
            <person name="Liang C."/>
            <person name="Lipzen A."/>
            <person name="Lutzoni F."/>
            <person name="Magnuson J."/>
            <person name="Mondo S."/>
            <person name="Nolan M."/>
            <person name="Ohm R."/>
            <person name="Pangilinan J."/>
            <person name="Park H.-J."/>
            <person name="Ramirez L."/>
            <person name="Alfaro M."/>
            <person name="Sun H."/>
            <person name="Tritt A."/>
            <person name="Yoshinaga Y."/>
            <person name="Zwiers L.-H."/>
            <person name="Turgeon B."/>
            <person name="Goodwin S."/>
            <person name="Spatafora J."/>
            <person name="Crous P."/>
            <person name="Grigoriev I."/>
        </authorList>
    </citation>
    <scope>NUCLEOTIDE SEQUENCE</scope>
    <source>
        <strain evidence="2">CBS 101060</strain>
    </source>
</reference>
<dbReference type="Pfam" id="PF08432">
    <property type="entry name" value="Vfa1"/>
    <property type="match status" value="1"/>
</dbReference>